<gene>
    <name evidence="2" type="ORF">ACJ73_01791</name>
</gene>
<dbReference type="OrthoDB" id="4185537at2759"/>
<proteinExistence type="predicted"/>
<dbReference type="AlphaFoldDB" id="A0A1J9QEB7"/>
<dbReference type="PANTHER" id="PTHR37535:SF3">
    <property type="entry name" value="FLUG DOMAIN-CONTAINING PROTEIN"/>
    <property type="match status" value="1"/>
</dbReference>
<evidence type="ECO:0000313" key="3">
    <source>
        <dbReference type="Proteomes" id="UP000242791"/>
    </source>
</evidence>
<protein>
    <submittedName>
        <fullName evidence="2">Uncharacterized protein</fullName>
    </submittedName>
</protein>
<dbReference type="VEuPathDB" id="FungiDB:ACJ73_01791"/>
<evidence type="ECO:0000256" key="1">
    <source>
        <dbReference type="SAM" id="MobiDB-lite"/>
    </source>
</evidence>
<dbReference type="InterPro" id="IPR021842">
    <property type="entry name" value="DUF3435"/>
</dbReference>
<feature type="compositionally biased region" description="Basic and acidic residues" evidence="1">
    <location>
        <begin position="15"/>
        <end position="29"/>
    </location>
</feature>
<evidence type="ECO:0000313" key="2">
    <source>
        <dbReference type="EMBL" id="OJD26824.1"/>
    </source>
</evidence>
<accession>A0A1J9QEB7</accession>
<dbReference type="Proteomes" id="UP000242791">
    <property type="component" value="Unassembled WGS sequence"/>
</dbReference>
<feature type="region of interest" description="Disordered" evidence="1">
    <location>
        <begin position="1"/>
        <end position="29"/>
    </location>
</feature>
<dbReference type="Pfam" id="PF11917">
    <property type="entry name" value="DUF3435"/>
    <property type="match status" value="1"/>
</dbReference>
<dbReference type="STRING" id="1658174.A0A1J9QEB7"/>
<name>A0A1J9QEB7_9EURO</name>
<organism evidence="2 3">
    <name type="scientific">Blastomyces percursus</name>
    <dbReference type="NCBI Taxonomy" id="1658174"/>
    <lineage>
        <taxon>Eukaryota</taxon>
        <taxon>Fungi</taxon>
        <taxon>Dikarya</taxon>
        <taxon>Ascomycota</taxon>
        <taxon>Pezizomycotina</taxon>
        <taxon>Eurotiomycetes</taxon>
        <taxon>Eurotiomycetidae</taxon>
        <taxon>Onygenales</taxon>
        <taxon>Ajellomycetaceae</taxon>
        <taxon>Blastomyces</taxon>
    </lineage>
</organism>
<comment type="caution">
    <text evidence="2">The sequence shown here is derived from an EMBL/GenBank/DDBJ whole genome shotgun (WGS) entry which is preliminary data.</text>
</comment>
<sequence>MESEGELPTSNAIARESRETRGQALDHQDPETFLQYQSRVKAVDIQAAFWDLEPNLGCLEMERSMAHHRDTNVSTHLSAMAIGEVENDPEMIDLKHRIADLTSRIDGRPQDHSDLVSERSKLYTQAAKKRRTKLKEFIKKWWESSFSEYIAGSEFAEQDPTCLFHIHRKYIPERSRLRDNLFTEASIHSDVGRQCLQDMVSLCVSEKISHCKAAQSISCNAEGKAAPYQQRYKNGKRAHRAARRPFLEFCYLCAKWFPDATDWKDHCVSHLDHLEPRCGLLVFRSTLVAPGFCSYCIGDVGKKPEERFQQWRTKATLINHIDDHLAGQPHDKEIGCPHPCCAGKKYMDLLHLRRHFLTAIPLRSLAQIVLLGRGKRISQLMLPKVLK</sequence>
<dbReference type="EMBL" id="LGTZ01000172">
    <property type="protein sequence ID" value="OJD26824.1"/>
    <property type="molecule type" value="Genomic_DNA"/>
</dbReference>
<keyword evidence="3" id="KW-1185">Reference proteome</keyword>
<reference evidence="2 3" key="1">
    <citation type="submission" date="2015-08" db="EMBL/GenBank/DDBJ databases">
        <title>Emmonsia species relationships and genome sequence.</title>
        <authorList>
            <person name="Cuomo C.A."/>
            <person name="Schwartz I.S."/>
            <person name="Kenyon C."/>
            <person name="De Hoog G.S."/>
            <person name="Govender N.P."/>
            <person name="Botha A."/>
            <person name="Moreno L."/>
            <person name="De Vries M."/>
            <person name="Munoz J.F."/>
            <person name="Stielow J.B."/>
        </authorList>
    </citation>
    <scope>NUCLEOTIDE SEQUENCE [LARGE SCALE GENOMIC DNA]</scope>
    <source>
        <strain evidence="2 3">EI222</strain>
    </source>
</reference>
<dbReference type="PANTHER" id="PTHR37535">
    <property type="entry name" value="FLUG DOMAIN PROTEIN"/>
    <property type="match status" value="1"/>
</dbReference>